<dbReference type="GO" id="GO:0003677">
    <property type="term" value="F:DNA binding"/>
    <property type="evidence" value="ECO:0007669"/>
    <property type="project" value="UniProtKB-KW"/>
</dbReference>
<feature type="domain" description="HRDC" evidence="15">
    <location>
        <begin position="606"/>
        <end position="679"/>
    </location>
</feature>
<evidence type="ECO:0000256" key="14">
    <source>
        <dbReference type="SAM" id="MobiDB-lite"/>
    </source>
</evidence>
<dbReference type="PANTHER" id="PTHR13710">
    <property type="entry name" value="DNA HELICASE RECQ FAMILY MEMBER"/>
    <property type="match status" value="1"/>
</dbReference>
<keyword evidence="3" id="KW-0479">Metal-binding</keyword>
<evidence type="ECO:0000256" key="4">
    <source>
        <dbReference type="ARBA" id="ARBA00022741"/>
    </source>
</evidence>
<dbReference type="GO" id="GO:0043590">
    <property type="term" value="C:bacterial nucleoid"/>
    <property type="evidence" value="ECO:0007669"/>
    <property type="project" value="TreeGrafter"/>
</dbReference>
<dbReference type="SMART" id="SM00487">
    <property type="entry name" value="DEXDc"/>
    <property type="match status" value="1"/>
</dbReference>
<gene>
    <name evidence="18" type="ORF">C7378_1037</name>
</gene>
<dbReference type="CDD" id="cd17920">
    <property type="entry name" value="DEXHc_RecQ"/>
    <property type="match status" value="1"/>
</dbReference>
<comment type="catalytic activity">
    <reaction evidence="10">
        <text>Couples ATP hydrolysis with the unwinding of duplex DNA by translocating in the 3'-5' direction.</text>
        <dbReference type="EC" id="5.6.2.4"/>
    </reaction>
</comment>
<dbReference type="GO" id="GO:0005524">
    <property type="term" value="F:ATP binding"/>
    <property type="evidence" value="ECO:0007669"/>
    <property type="project" value="UniProtKB-KW"/>
</dbReference>
<evidence type="ECO:0000256" key="9">
    <source>
        <dbReference type="ARBA" id="ARBA00023235"/>
    </source>
</evidence>
<name>A0A4R1LCB4_9BACT</name>
<evidence type="ECO:0000256" key="13">
    <source>
        <dbReference type="ARBA" id="ARBA00044550"/>
    </source>
</evidence>
<evidence type="ECO:0000313" key="18">
    <source>
        <dbReference type="EMBL" id="TCK76032.1"/>
    </source>
</evidence>
<organism evidence="18 19">
    <name type="scientific">Acidipila rosea</name>
    <dbReference type="NCBI Taxonomy" id="768535"/>
    <lineage>
        <taxon>Bacteria</taxon>
        <taxon>Pseudomonadati</taxon>
        <taxon>Acidobacteriota</taxon>
        <taxon>Terriglobia</taxon>
        <taxon>Terriglobales</taxon>
        <taxon>Acidobacteriaceae</taxon>
        <taxon>Acidipila</taxon>
    </lineage>
</organism>
<feature type="domain" description="Helicase C-terminal" evidence="17">
    <location>
        <begin position="226"/>
        <end position="369"/>
    </location>
</feature>
<evidence type="ECO:0000256" key="5">
    <source>
        <dbReference type="ARBA" id="ARBA00022801"/>
    </source>
</evidence>
<dbReference type="PROSITE" id="PS51192">
    <property type="entry name" value="HELICASE_ATP_BIND_1"/>
    <property type="match status" value="1"/>
</dbReference>
<evidence type="ECO:0000256" key="10">
    <source>
        <dbReference type="ARBA" id="ARBA00034617"/>
    </source>
</evidence>
<dbReference type="Gene3D" id="3.40.50.300">
    <property type="entry name" value="P-loop containing nucleotide triphosphate hydrolases"/>
    <property type="match status" value="2"/>
</dbReference>
<dbReference type="GO" id="GO:0005737">
    <property type="term" value="C:cytoplasm"/>
    <property type="evidence" value="ECO:0007669"/>
    <property type="project" value="TreeGrafter"/>
</dbReference>
<dbReference type="InterPro" id="IPR004589">
    <property type="entry name" value="DNA_helicase_ATP-dep_RecQ"/>
</dbReference>
<evidence type="ECO:0000313" key="19">
    <source>
        <dbReference type="Proteomes" id="UP000295210"/>
    </source>
</evidence>
<dbReference type="AlphaFoldDB" id="A0A4R1LCB4"/>
<evidence type="ECO:0000256" key="3">
    <source>
        <dbReference type="ARBA" id="ARBA00022723"/>
    </source>
</evidence>
<evidence type="ECO:0000256" key="8">
    <source>
        <dbReference type="ARBA" id="ARBA00023125"/>
    </source>
</evidence>
<dbReference type="Gene3D" id="1.10.150.80">
    <property type="entry name" value="HRDC domain"/>
    <property type="match status" value="1"/>
</dbReference>
<keyword evidence="4" id="KW-0547">Nucleotide-binding</keyword>
<evidence type="ECO:0000256" key="7">
    <source>
        <dbReference type="ARBA" id="ARBA00022840"/>
    </source>
</evidence>
<proteinExistence type="inferred from homology"/>
<dbReference type="PROSITE" id="PS51194">
    <property type="entry name" value="HELICASE_CTER"/>
    <property type="match status" value="1"/>
</dbReference>
<dbReference type="FunFam" id="3.40.50.300:FF:001389">
    <property type="entry name" value="ATP-dependent DNA helicase RecQ"/>
    <property type="match status" value="1"/>
</dbReference>
<dbReference type="GO" id="GO:0006281">
    <property type="term" value="P:DNA repair"/>
    <property type="evidence" value="ECO:0007669"/>
    <property type="project" value="TreeGrafter"/>
</dbReference>
<dbReference type="SMART" id="SM00341">
    <property type="entry name" value="HRDC"/>
    <property type="match status" value="1"/>
</dbReference>
<dbReference type="Pfam" id="PF00271">
    <property type="entry name" value="Helicase_C"/>
    <property type="match status" value="1"/>
</dbReference>
<dbReference type="InterPro" id="IPR027417">
    <property type="entry name" value="P-loop_NTPase"/>
</dbReference>
<dbReference type="GO" id="GO:0006310">
    <property type="term" value="P:DNA recombination"/>
    <property type="evidence" value="ECO:0007669"/>
    <property type="project" value="InterPro"/>
</dbReference>
<evidence type="ECO:0000256" key="12">
    <source>
        <dbReference type="ARBA" id="ARBA00044535"/>
    </source>
</evidence>
<dbReference type="Pfam" id="PF16124">
    <property type="entry name" value="RecQ_Zn_bind"/>
    <property type="match status" value="1"/>
</dbReference>
<dbReference type="SMART" id="SM00490">
    <property type="entry name" value="HELICc"/>
    <property type="match status" value="1"/>
</dbReference>
<keyword evidence="5" id="KW-0378">Hydrolase</keyword>
<comment type="caution">
    <text evidence="18">The sequence shown here is derived from an EMBL/GenBank/DDBJ whole genome shotgun (WGS) entry which is preliminary data.</text>
</comment>
<evidence type="ECO:0000256" key="6">
    <source>
        <dbReference type="ARBA" id="ARBA00022806"/>
    </source>
</evidence>
<comment type="similarity">
    <text evidence="2">Belongs to the helicase family. RecQ subfamily.</text>
</comment>
<evidence type="ECO:0000259" key="17">
    <source>
        <dbReference type="PROSITE" id="PS51194"/>
    </source>
</evidence>
<keyword evidence="6 18" id="KW-0347">Helicase</keyword>
<dbReference type="SUPFAM" id="SSF47819">
    <property type="entry name" value="HRDC-like"/>
    <property type="match status" value="1"/>
</dbReference>
<dbReference type="InterPro" id="IPR001650">
    <property type="entry name" value="Helicase_C-like"/>
</dbReference>
<dbReference type="RefSeq" id="WP_131992563.1">
    <property type="nucleotide sequence ID" value="NZ_SMGK01000001.1"/>
</dbReference>
<dbReference type="Pfam" id="PF00570">
    <property type="entry name" value="HRDC"/>
    <property type="match status" value="1"/>
</dbReference>
<dbReference type="InterPro" id="IPR044876">
    <property type="entry name" value="HRDC_dom_sf"/>
</dbReference>
<keyword evidence="8" id="KW-0238">DNA-binding</keyword>
<dbReference type="EMBL" id="SMGK01000001">
    <property type="protein sequence ID" value="TCK76032.1"/>
    <property type="molecule type" value="Genomic_DNA"/>
</dbReference>
<dbReference type="GO" id="GO:0046872">
    <property type="term" value="F:metal ion binding"/>
    <property type="evidence" value="ECO:0007669"/>
    <property type="project" value="UniProtKB-KW"/>
</dbReference>
<dbReference type="EC" id="5.6.2.4" evidence="11"/>
<dbReference type="GO" id="GO:0043138">
    <property type="term" value="F:3'-5' DNA helicase activity"/>
    <property type="evidence" value="ECO:0007669"/>
    <property type="project" value="UniProtKB-EC"/>
</dbReference>
<dbReference type="InterPro" id="IPR032284">
    <property type="entry name" value="RecQ_Zn-bd"/>
</dbReference>
<accession>A0A4R1LCB4</accession>
<evidence type="ECO:0000259" key="16">
    <source>
        <dbReference type="PROSITE" id="PS51192"/>
    </source>
</evidence>
<evidence type="ECO:0000256" key="1">
    <source>
        <dbReference type="ARBA" id="ARBA00001946"/>
    </source>
</evidence>
<keyword evidence="7" id="KW-0067">ATP-binding</keyword>
<dbReference type="Pfam" id="PF00270">
    <property type="entry name" value="DEAD"/>
    <property type="match status" value="1"/>
</dbReference>
<keyword evidence="9" id="KW-0413">Isomerase</keyword>
<dbReference type="GO" id="GO:0016787">
    <property type="term" value="F:hydrolase activity"/>
    <property type="evidence" value="ECO:0007669"/>
    <property type="project" value="UniProtKB-KW"/>
</dbReference>
<dbReference type="InterPro" id="IPR010997">
    <property type="entry name" value="HRDC-like_sf"/>
</dbReference>
<evidence type="ECO:0000256" key="11">
    <source>
        <dbReference type="ARBA" id="ARBA00034808"/>
    </source>
</evidence>
<keyword evidence="19" id="KW-1185">Reference proteome</keyword>
<dbReference type="InterPro" id="IPR014001">
    <property type="entry name" value="Helicase_ATP-bd"/>
</dbReference>
<dbReference type="Proteomes" id="UP000295210">
    <property type="component" value="Unassembled WGS sequence"/>
</dbReference>
<dbReference type="PANTHER" id="PTHR13710:SF105">
    <property type="entry name" value="ATP-DEPENDENT DNA HELICASE Q1"/>
    <property type="match status" value="1"/>
</dbReference>
<dbReference type="InterPro" id="IPR002121">
    <property type="entry name" value="HRDC_dom"/>
</dbReference>
<comment type="cofactor">
    <cofactor evidence="1">
        <name>Mg(2+)</name>
        <dbReference type="ChEBI" id="CHEBI:18420"/>
    </cofactor>
</comment>
<feature type="region of interest" description="Disordered" evidence="14">
    <location>
        <begin position="567"/>
        <end position="609"/>
    </location>
</feature>
<dbReference type="OrthoDB" id="9763310at2"/>
<feature type="domain" description="Helicase ATP-binding" evidence="16">
    <location>
        <begin position="32"/>
        <end position="200"/>
    </location>
</feature>
<sequence>MGLLDTPAASLADLLHRVFGHRDFRANQEEVCRAAVSGRDVLLVMPTGAGKSLCYQLPAIARGGTALVISPLIALMEDQASKLTQLGLRVARVHSGLSREESRQACREYLDGALQFLFIAPERLRVPGFAEMLARRKPSMVAIDEAHCISQWGHDFRPDYRMLGQQLPMLRPAAVIALTATATPRVQRDIAEQLNLNQAECFIHGFRRDNLAIEVVEISKPRRPALVCELLKDPARRPAIVYAPSRKEAESLANDLGTLFPAEAYHAGLEPARRGRVQRAFLNGELEAVVATIAFGMGIDKADVRTVIHTALPASLEAYYQEIGRAGRDGMLSRTVLLHSFADMRMHEFFTDRDYPPIADLDPIFKKLTRQPQPRESIRLSLQMPQDIFDKALDKLMTYGGAVLDYEGNATAGQQTWRKAYMAQASQRREQVALAVRYAASTECRMAALVRHFGDTADGERMCGQCDFCSPERAIAVQTRPATRAEERIAHTLLRQLRSMSGRSLGRLWHELCPTGDLDRNQFEELAAAMARAGLLSLEDDAFEKDGRTISYRKASLTEYGESISQHSTLDLQLRGEPASEPRGRTTTRSSSPRPKPSPADPPPLTAGQSALADRLRTWRATEAKKMGKPAFVIFSDRTLHLLAAEQPVTIEDLLAIPGFGEAKATKFGEAICSICASM</sequence>
<dbReference type="PROSITE" id="PS50967">
    <property type="entry name" value="HRDC"/>
    <property type="match status" value="1"/>
</dbReference>
<feature type="compositionally biased region" description="Pro residues" evidence="14">
    <location>
        <begin position="594"/>
        <end position="605"/>
    </location>
</feature>
<evidence type="ECO:0000256" key="2">
    <source>
        <dbReference type="ARBA" id="ARBA00005446"/>
    </source>
</evidence>
<dbReference type="GO" id="GO:0030894">
    <property type="term" value="C:replisome"/>
    <property type="evidence" value="ECO:0007669"/>
    <property type="project" value="TreeGrafter"/>
</dbReference>
<dbReference type="NCBIfam" id="TIGR00614">
    <property type="entry name" value="recQ_fam"/>
    <property type="match status" value="1"/>
</dbReference>
<dbReference type="GO" id="GO:0009378">
    <property type="term" value="F:four-way junction helicase activity"/>
    <property type="evidence" value="ECO:0007669"/>
    <property type="project" value="TreeGrafter"/>
</dbReference>
<reference evidence="18 19" key="1">
    <citation type="submission" date="2019-03" db="EMBL/GenBank/DDBJ databases">
        <title>Genomic Encyclopedia of Type Strains, Phase IV (KMG-IV): sequencing the most valuable type-strain genomes for metagenomic binning, comparative biology and taxonomic classification.</title>
        <authorList>
            <person name="Goeker M."/>
        </authorList>
    </citation>
    <scope>NUCLEOTIDE SEQUENCE [LARGE SCALE GENOMIC DNA]</scope>
    <source>
        <strain evidence="18 19">DSM 103428</strain>
    </source>
</reference>
<dbReference type="SUPFAM" id="SSF52540">
    <property type="entry name" value="P-loop containing nucleoside triphosphate hydrolases"/>
    <property type="match status" value="1"/>
</dbReference>
<protein>
    <recommendedName>
        <fullName evidence="12">ATP-dependent DNA helicase RecQ</fullName>
        <ecNumber evidence="11">5.6.2.4</ecNumber>
    </recommendedName>
    <alternativeName>
        <fullName evidence="13">DNA 3'-5' helicase RecQ</fullName>
    </alternativeName>
</protein>
<dbReference type="InterPro" id="IPR011545">
    <property type="entry name" value="DEAD/DEAH_box_helicase_dom"/>
</dbReference>
<evidence type="ECO:0000259" key="15">
    <source>
        <dbReference type="PROSITE" id="PS50967"/>
    </source>
</evidence>